<feature type="transmembrane region" description="Helical" evidence="1">
    <location>
        <begin position="189"/>
        <end position="208"/>
    </location>
</feature>
<feature type="transmembrane region" description="Helical" evidence="1">
    <location>
        <begin position="29"/>
        <end position="50"/>
    </location>
</feature>
<dbReference type="OrthoDB" id="9797976at2"/>
<feature type="transmembrane region" description="Helical" evidence="1">
    <location>
        <begin position="104"/>
        <end position="126"/>
    </location>
</feature>
<dbReference type="EMBL" id="DF968181">
    <property type="protein sequence ID" value="GAP41289.1"/>
    <property type="molecule type" value="Genomic_DNA"/>
</dbReference>
<feature type="transmembrane region" description="Helical" evidence="1">
    <location>
        <begin position="146"/>
        <end position="168"/>
    </location>
</feature>
<name>A0A0S7BX89_9CHLR</name>
<keyword evidence="1" id="KW-0472">Membrane</keyword>
<sequence length="236" mass="25006">MTGTILNVVAIILGTIIGLLLGKKFNENLKNTIVAGIGIFTLFLGCSMFLKSENSTISLIGLVIGTCLGEWWNIEKALEQLGGSFQQFSEKVFGKERSGGKERFIQAFLTATLLFGIGPVSILGSIQDGLTGDYNLLAIKSILDGITSIVFASTLGFGVAFSAIPIFVYQGLISLLAGNAQAVMTDSMIAEMSATGGIMLGAIALSSMMNIKKIRVSSMIPALVITPILVWLVARF</sequence>
<dbReference type="AlphaFoldDB" id="A0A0S7BX89"/>
<gene>
    <name evidence="2" type="ORF">ATC1_131274</name>
</gene>
<feature type="transmembrane region" description="Helical" evidence="1">
    <location>
        <begin position="214"/>
        <end position="234"/>
    </location>
</feature>
<organism evidence="2">
    <name type="scientific">Flexilinea flocculi</name>
    <dbReference type="NCBI Taxonomy" id="1678840"/>
    <lineage>
        <taxon>Bacteria</taxon>
        <taxon>Bacillati</taxon>
        <taxon>Chloroflexota</taxon>
        <taxon>Anaerolineae</taxon>
        <taxon>Anaerolineales</taxon>
        <taxon>Anaerolineaceae</taxon>
        <taxon>Flexilinea</taxon>
    </lineage>
</organism>
<feature type="transmembrane region" description="Helical" evidence="1">
    <location>
        <begin position="6"/>
        <end position="22"/>
    </location>
</feature>
<evidence type="ECO:0000313" key="3">
    <source>
        <dbReference type="Proteomes" id="UP000053370"/>
    </source>
</evidence>
<dbReference type="Pfam" id="PF04474">
    <property type="entry name" value="DUF554"/>
    <property type="match status" value="1"/>
</dbReference>
<accession>A0A0S7BX89</accession>
<proteinExistence type="predicted"/>
<dbReference type="PATRIC" id="fig|1678840.3.peg.2723"/>
<dbReference type="Proteomes" id="UP000053370">
    <property type="component" value="Unassembled WGS sequence"/>
</dbReference>
<feature type="transmembrane region" description="Helical" evidence="1">
    <location>
        <begin position="56"/>
        <end position="74"/>
    </location>
</feature>
<evidence type="ECO:0000313" key="2">
    <source>
        <dbReference type="EMBL" id="GAP41289.1"/>
    </source>
</evidence>
<keyword evidence="1" id="KW-0812">Transmembrane</keyword>
<keyword evidence="1" id="KW-1133">Transmembrane helix</keyword>
<dbReference type="PANTHER" id="PTHR36111">
    <property type="entry name" value="INNER MEMBRANE PROTEIN-RELATED"/>
    <property type="match status" value="1"/>
</dbReference>
<protein>
    <submittedName>
        <fullName evidence="2">Uncharacterized membrane protein YqgA, affects biofilm formation</fullName>
    </submittedName>
</protein>
<dbReference type="PANTHER" id="PTHR36111:SF2">
    <property type="entry name" value="INNER MEMBRANE PROTEIN"/>
    <property type="match status" value="1"/>
</dbReference>
<reference evidence="2" key="1">
    <citation type="journal article" date="2015" name="Genome Announc.">
        <title>Draft Genome Sequence of Anaerolineae Strain TC1, a Novel Isolate from a Methanogenic Wastewater Treatment System.</title>
        <authorList>
            <person name="Matsuura N."/>
            <person name="Tourlousse D.M."/>
            <person name="Sun L."/>
            <person name="Toyonaga M."/>
            <person name="Kuroda K."/>
            <person name="Ohashi A."/>
            <person name="Cruz R."/>
            <person name="Yamaguchi T."/>
            <person name="Sekiguchi Y."/>
        </authorList>
    </citation>
    <scope>NUCLEOTIDE SEQUENCE [LARGE SCALE GENOMIC DNA]</scope>
    <source>
        <strain evidence="2">TC1</strain>
    </source>
</reference>
<keyword evidence="3" id="KW-1185">Reference proteome</keyword>
<dbReference type="RefSeq" id="WP_062284119.1">
    <property type="nucleotide sequence ID" value="NZ_DF968181.1"/>
</dbReference>
<dbReference type="InterPro" id="IPR007563">
    <property type="entry name" value="DUF554"/>
</dbReference>
<evidence type="ECO:0000256" key="1">
    <source>
        <dbReference type="SAM" id="Phobius"/>
    </source>
</evidence>